<organism evidence="2 3">
    <name type="scientific">Xylanimonas ulmi</name>
    <dbReference type="NCBI Taxonomy" id="228973"/>
    <lineage>
        <taxon>Bacteria</taxon>
        <taxon>Bacillati</taxon>
        <taxon>Actinomycetota</taxon>
        <taxon>Actinomycetes</taxon>
        <taxon>Micrococcales</taxon>
        <taxon>Promicromonosporaceae</taxon>
        <taxon>Xylanimonas</taxon>
    </lineage>
</organism>
<dbReference type="InterPro" id="IPR036390">
    <property type="entry name" value="WH_DNA-bd_sf"/>
</dbReference>
<evidence type="ECO:0000259" key="1">
    <source>
        <dbReference type="PROSITE" id="PS51077"/>
    </source>
</evidence>
<dbReference type="GO" id="GO:0003700">
    <property type="term" value="F:DNA-binding transcription factor activity"/>
    <property type="evidence" value="ECO:0007669"/>
    <property type="project" value="TreeGrafter"/>
</dbReference>
<keyword evidence="3" id="KW-1185">Reference proteome</keyword>
<dbReference type="RefSeq" id="WP_130415655.1">
    <property type="nucleotide sequence ID" value="NZ_SGWX01000001.1"/>
</dbReference>
<dbReference type="PANTHER" id="PTHR30136">
    <property type="entry name" value="HELIX-TURN-HELIX TRANSCRIPTIONAL REGULATOR, ICLR FAMILY"/>
    <property type="match status" value="1"/>
</dbReference>
<accession>A0A4Q7M325</accession>
<dbReference type="InterPro" id="IPR036388">
    <property type="entry name" value="WH-like_DNA-bd_sf"/>
</dbReference>
<dbReference type="EMBL" id="SGWX01000001">
    <property type="protein sequence ID" value="RZS62306.1"/>
    <property type="molecule type" value="Genomic_DNA"/>
</dbReference>
<dbReference type="GO" id="GO:0045892">
    <property type="term" value="P:negative regulation of DNA-templated transcription"/>
    <property type="evidence" value="ECO:0007669"/>
    <property type="project" value="TreeGrafter"/>
</dbReference>
<dbReference type="Pfam" id="PF09339">
    <property type="entry name" value="HTH_IclR"/>
    <property type="match status" value="1"/>
</dbReference>
<sequence>MGRPIFARPDAAARLLGATPPAEDEVRGRQPRVVRHALQVLECVAASGGGITAQEVSAALGLSRATTYRLVQVLVEDEYLVRLPDLRGFALGSRVAALASAPPPPARPPRAAREVLARLRAGLRGGVHLVRLDGQGPVVGDEDPDFPLAADADVRGLLDGVCADLAAAAGDAARSAGDVARTADTAVARTAGTTDVARTVGAWTALAAAVVDEDGAPVAALVALAPADRLPDPDAAAERLRAAADDLGPLLA</sequence>
<dbReference type="InterPro" id="IPR050707">
    <property type="entry name" value="HTH_MetabolicPath_Reg"/>
</dbReference>
<dbReference type="AlphaFoldDB" id="A0A4Q7M325"/>
<dbReference type="GO" id="GO:0003677">
    <property type="term" value="F:DNA binding"/>
    <property type="evidence" value="ECO:0007669"/>
    <property type="project" value="UniProtKB-KW"/>
</dbReference>
<proteinExistence type="predicted"/>
<evidence type="ECO:0000313" key="2">
    <source>
        <dbReference type="EMBL" id="RZS62306.1"/>
    </source>
</evidence>
<comment type="caution">
    <text evidence="2">The sequence shown here is derived from an EMBL/GenBank/DDBJ whole genome shotgun (WGS) entry which is preliminary data.</text>
</comment>
<feature type="domain" description="HTH iclR-type" evidence="1">
    <location>
        <begin position="31"/>
        <end position="93"/>
    </location>
</feature>
<reference evidence="2 3" key="1">
    <citation type="submission" date="2019-02" db="EMBL/GenBank/DDBJ databases">
        <title>Sequencing the genomes of 1000 actinobacteria strains.</title>
        <authorList>
            <person name="Klenk H.-P."/>
        </authorList>
    </citation>
    <scope>NUCLEOTIDE SEQUENCE [LARGE SCALE GENOMIC DNA]</scope>
    <source>
        <strain evidence="2 3">DSM 16932</strain>
    </source>
</reference>
<evidence type="ECO:0000313" key="3">
    <source>
        <dbReference type="Proteomes" id="UP000293852"/>
    </source>
</evidence>
<dbReference type="PANTHER" id="PTHR30136:SF35">
    <property type="entry name" value="HTH-TYPE TRANSCRIPTIONAL REGULATOR RV1719"/>
    <property type="match status" value="1"/>
</dbReference>
<dbReference type="SMART" id="SM00346">
    <property type="entry name" value="HTH_ICLR"/>
    <property type="match status" value="1"/>
</dbReference>
<protein>
    <submittedName>
        <fullName evidence="2">DNA-binding IclR family transcriptional regulator</fullName>
    </submittedName>
</protein>
<dbReference type="PROSITE" id="PS51077">
    <property type="entry name" value="HTH_ICLR"/>
    <property type="match status" value="1"/>
</dbReference>
<dbReference type="Gene3D" id="1.10.10.10">
    <property type="entry name" value="Winged helix-like DNA-binding domain superfamily/Winged helix DNA-binding domain"/>
    <property type="match status" value="1"/>
</dbReference>
<dbReference type="InterPro" id="IPR005471">
    <property type="entry name" value="Tscrpt_reg_IclR_N"/>
</dbReference>
<dbReference type="OrthoDB" id="5242615at2"/>
<dbReference type="Proteomes" id="UP000293852">
    <property type="component" value="Unassembled WGS sequence"/>
</dbReference>
<dbReference type="SUPFAM" id="SSF46785">
    <property type="entry name" value="Winged helix' DNA-binding domain"/>
    <property type="match status" value="1"/>
</dbReference>
<name>A0A4Q7M325_9MICO</name>
<keyword evidence="2" id="KW-0238">DNA-binding</keyword>
<gene>
    <name evidence="2" type="ORF">EV386_2635</name>
</gene>
<dbReference type="SUPFAM" id="SSF55781">
    <property type="entry name" value="GAF domain-like"/>
    <property type="match status" value="1"/>
</dbReference>